<feature type="transmembrane region" description="Helical" evidence="13">
    <location>
        <begin position="335"/>
        <end position="358"/>
    </location>
</feature>
<dbReference type="Proteomes" id="UP001596137">
    <property type="component" value="Unassembled WGS sequence"/>
</dbReference>
<dbReference type="InterPro" id="IPR003660">
    <property type="entry name" value="HAMP_dom"/>
</dbReference>
<feature type="compositionally biased region" description="Gly residues" evidence="12">
    <location>
        <begin position="684"/>
        <end position="699"/>
    </location>
</feature>
<keyword evidence="7" id="KW-0547">Nucleotide-binding</keyword>
<comment type="caution">
    <text evidence="15">The sequence shown here is derived from an EMBL/GenBank/DDBJ whole genome shotgun (WGS) entry which is preliminary data.</text>
</comment>
<dbReference type="CDD" id="cd06225">
    <property type="entry name" value="HAMP"/>
    <property type="match status" value="1"/>
</dbReference>
<dbReference type="InterPro" id="IPR036890">
    <property type="entry name" value="HATPase_C_sf"/>
</dbReference>
<evidence type="ECO:0000256" key="10">
    <source>
        <dbReference type="ARBA" id="ARBA00022989"/>
    </source>
</evidence>
<dbReference type="InterPro" id="IPR003594">
    <property type="entry name" value="HATPase_dom"/>
</dbReference>
<dbReference type="Pfam" id="PF08376">
    <property type="entry name" value="NIT"/>
    <property type="match status" value="1"/>
</dbReference>
<dbReference type="PANTHER" id="PTHR44936">
    <property type="entry name" value="SENSOR PROTEIN CREC"/>
    <property type="match status" value="1"/>
</dbReference>
<comment type="subcellular location">
    <subcellularLocation>
        <location evidence="2">Membrane</location>
    </subcellularLocation>
</comment>
<accession>A0ABW1NQB5</accession>
<evidence type="ECO:0000256" key="12">
    <source>
        <dbReference type="SAM" id="MobiDB-lite"/>
    </source>
</evidence>
<keyword evidence="11" id="KW-0902">Two-component regulatory system</keyword>
<feature type="compositionally biased region" description="Gly residues" evidence="12">
    <location>
        <begin position="835"/>
        <end position="895"/>
    </location>
</feature>
<keyword evidence="6 13" id="KW-0812">Transmembrane</keyword>
<feature type="region of interest" description="Disordered" evidence="12">
    <location>
        <begin position="671"/>
        <end position="932"/>
    </location>
</feature>
<feature type="transmembrane region" description="Helical" evidence="13">
    <location>
        <begin position="24"/>
        <end position="43"/>
    </location>
</feature>
<evidence type="ECO:0000256" key="1">
    <source>
        <dbReference type="ARBA" id="ARBA00000085"/>
    </source>
</evidence>
<evidence type="ECO:0000256" key="5">
    <source>
        <dbReference type="ARBA" id="ARBA00022679"/>
    </source>
</evidence>
<feature type="compositionally biased region" description="Low complexity" evidence="12">
    <location>
        <begin position="712"/>
        <end position="722"/>
    </location>
</feature>
<evidence type="ECO:0000256" key="6">
    <source>
        <dbReference type="ARBA" id="ARBA00022692"/>
    </source>
</evidence>
<dbReference type="EC" id="2.7.13.3" evidence="3"/>
<organism evidence="15 16">
    <name type="scientific">Sphaerisporangium aureirubrum</name>
    <dbReference type="NCBI Taxonomy" id="1544736"/>
    <lineage>
        <taxon>Bacteria</taxon>
        <taxon>Bacillati</taxon>
        <taxon>Actinomycetota</taxon>
        <taxon>Actinomycetes</taxon>
        <taxon>Streptosporangiales</taxon>
        <taxon>Streptosporangiaceae</taxon>
        <taxon>Sphaerisporangium</taxon>
    </lineage>
</organism>
<feature type="compositionally biased region" description="Low complexity" evidence="12">
    <location>
        <begin position="896"/>
        <end position="907"/>
    </location>
</feature>
<evidence type="ECO:0000259" key="14">
    <source>
        <dbReference type="SMART" id="SM00304"/>
    </source>
</evidence>
<feature type="region of interest" description="Disordered" evidence="12">
    <location>
        <begin position="955"/>
        <end position="1099"/>
    </location>
</feature>
<keyword evidence="13" id="KW-0472">Membrane</keyword>
<keyword evidence="16" id="KW-1185">Reference proteome</keyword>
<evidence type="ECO:0000256" key="7">
    <source>
        <dbReference type="ARBA" id="ARBA00022741"/>
    </source>
</evidence>
<gene>
    <name evidence="15" type="ORF">ACFP1K_29785</name>
</gene>
<evidence type="ECO:0000313" key="15">
    <source>
        <dbReference type="EMBL" id="MFC6085391.1"/>
    </source>
</evidence>
<evidence type="ECO:0000313" key="16">
    <source>
        <dbReference type="Proteomes" id="UP001596137"/>
    </source>
</evidence>
<reference evidence="16" key="1">
    <citation type="journal article" date="2019" name="Int. J. Syst. Evol. Microbiol.">
        <title>The Global Catalogue of Microorganisms (GCM) 10K type strain sequencing project: providing services to taxonomists for standard genome sequencing and annotation.</title>
        <authorList>
            <consortium name="The Broad Institute Genomics Platform"/>
            <consortium name="The Broad Institute Genome Sequencing Center for Infectious Disease"/>
            <person name="Wu L."/>
            <person name="Ma J."/>
        </authorList>
    </citation>
    <scope>NUCLEOTIDE SEQUENCE [LARGE SCALE GENOMIC DNA]</scope>
    <source>
        <strain evidence="16">JCM 30346</strain>
    </source>
</reference>
<feature type="compositionally biased region" description="Basic and acidic residues" evidence="12">
    <location>
        <begin position="732"/>
        <end position="747"/>
    </location>
</feature>
<dbReference type="PANTHER" id="PTHR44936:SF9">
    <property type="entry name" value="SENSOR PROTEIN CREC"/>
    <property type="match status" value="1"/>
</dbReference>
<dbReference type="SUPFAM" id="SSF55874">
    <property type="entry name" value="ATPase domain of HSP90 chaperone/DNA topoisomerase II/histidine kinase"/>
    <property type="match status" value="1"/>
</dbReference>
<feature type="domain" description="HAMP" evidence="14">
    <location>
        <begin position="358"/>
        <end position="428"/>
    </location>
</feature>
<evidence type="ECO:0000256" key="3">
    <source>
        <dbReference type="ARBA" id="ARBA00012438"/>
    </source>
</evidence>
<evidence type="ECO:0000256" key="13">
    <source>
        <dbReference type="SAM" id="Phobius"/>
    </source>
</evidence>
<dbReference type="Gene3D" id="6.10.340.10">
    <property type="match status" value="1"/>
</dbReference>
<sequence>MPRTQKGGGGSWLRLRNWRVRSRLIALIIIPTIVGVILGAVQLTTAVATSAEYGRLTEVSALVEKIDVLIHEVDKERDLTAWYIAEGRRQARFKKVREQQDAVDQAREPVLTMVSDMDSSHTARVRAEADEIRRWLEGLPGLRERIAEPSVPPRAALGMYSALIGVLQSMQGELGTSGADQRLLGDSIALNALSQAKEEVARQRGLMTVGLTSLGTTGGGFDYDDFVDFPGSWSRQESQIATFLAEAAPADVKFYNETVRGQQVDKADWMRALALAQLRQYKEIQDLDPLRRDDTSLWYASTSAVVDRMRQVEERLVGSVVQQSQALRDEAQRQALISGALILVLLLLVLVITAVVASSLTRPLRRLRAEALEIAGVRLPETVQRLRESSDSTPSAEVIPIGVSSRDEMGEVARAFDEVHREAIRLAGDEARLRSNVNAMFVNLSRRSQTLVERQLSLIDGLEQGEQDENRLSNLFKLDHLATRMRRNSENLLVLAGQEPARRWSQPVPLVDIVRASLSEVESYERVDVRVQSGTSVIGQAVNDVVHLVAELVENAISFSPRETKVLVSSNRIDGGGVMISVSDSGIGMTADELAEANWRLANPPVVDVSVSRRMGLFVVGRLALRHSIRVQLRQQDAGGLNAMVLLPDALLSVTGAPQFAGMPVEATGPMTGGQYGAPQAPSFGGGTSFGGGPGGGFEPAGTRGSRPPVFGADDPAAATPPGGQGSFQRGPFERDPFERFERDPFERPAAGGRAAFERPAAPRNMFESPPPGPRPGDNPFEREDQDPFDKYFNPNPPLDTPWPADVPAPGSGPNTNWPGLADQDTASWPAVPGGVQGPPSGGSPYGPPSGGGYNGPPSGGGYNGPPSGGGYNGPPSGGSSYGGPPTGGSRGGPSTGPVVTGPSTGPLGRSSRFGATPDLDHTGPLPTVHSSALDGGAEEFLPIFAAVESDWFRRSDAAPPKPSEPEVVVQEEQQPVYPAAPAAEPADERVRAGESRAWSSPGDAGWQAAQAASDPSLGGITSSGLPKRVPKANLVPGSADPGPSVFSPQPSLSPDRVRSRLSSFQQGVRKGRAAARGEYLDEDSSSSMRNSERNKEDS</sequence>
<evidence type="ECO:0000256" key="11">
    <source>
        <dbReference type="ARBA" id="ARBA00023012"/>
    </source>
</evidence>
<proteinExistence type="predicted"/>
<dbReference type="InterPro" id="IPR013587">
    <property type="entry name" value="Nitrate/nitrite_sensing"/>
</dbReference>
<evidence type="ECO:0000256" key="8">
    <source>
        <dbReference type="ARBA" id="ARBA00022777"/>
    </source>
</evidence>
<evidence type="ECO:0000256" key="9">
    <source>
        <dbReference type="ARBA" id="ARBA00022840"/>
    </source>
</evidence>
<keyword evidence="8" id="KW-0418">Kinase</keyword>
<dbReference type="EMBL" id="JBHSRF010000061">
    <property type="protein sequence ID" value="MFC6085391.1"/>
    <property type="molecule type" value="Genomic_DNA"/>
</dbReference>
<dbReference type="Pfam" id="PF00672">
    <property type="entry name" value="HAMP"/>
    <property type="match status" value="1"/>
</dbReference>
<dbReference type="InterPro" id="IPR050980">
    <property type="entry name" value="2C_sensor_his_kinase"/>
</dbReference>
<feature type="compositionally biased region" description="Basic and acidic residues" evidence="12">
    <location>
        <begin position="780"/>
        <end position="790"/>
    </location>
</feature>
<feature type="compositionally biased region" description="Pro residues" evidence="12">
    <location>
        <begin position="795"/>
        <end position="807"/>
    </location>
</feature>
<feature type="compositionally biased region" description="Low complexity" evidence="12">
    <location>
        <begin position="966"/>
        <end position="985"/>
    </location>
</feature>
<keyword evidence="9" id="KW-0067">ATP-binding</keyword>
<comment type="catalytic activity">
    <reaction evidence="1">
        <text>ATP + protein L-histidine = ADP + protein N-phospho-L-histidine.</text>
        <dbReference type="EC" id="2.7.13.3"/>
    </reaction>
</comment>
<dbReference type="Gene3D" id="3.30.565.10">
    <property type="entry name" value="Histidine kinase-like ATPase, C-terminal domain"/>
    <property type="match status" value="1"/>
</dbReference>
<keyword evidence="10 13" id="KW-1133">Transmembrane helix</keyword>
<evidence type="ECO:0000256" key="2">
    <source>
        <dbReference type="ARBA" id="ARBA00004370"/>
    </source>
</evidence>
<dbReference type="RefSeq" id="WP_380759472.1">
    <property type="nucleotide sequence ID" value="NZ_JBHSRF010000061.1"/>
</dbReference>
<protein>
    <recommendedName>
        <fullName evidence="3">histidine kinase</fullName>
        <ecNumber evidence="3">2.7.13.3</ecNumber>
    </recommendedName>
</protein>
<keyword evidence="4" id="KW-0597">Phosphoprotein</keyword>
<name>A0ABW1NQB5_9ACTN</name>
<dbReference type="SMART" id="SM00304">
    <property type="entry name" value="HAMP"/>
    <property type="match status" value="1"/>
</dbReference>
<keyword evidence="5" id="KW-0808">Transferase</keyword>
<evidence type="ECO:0000256" key="4">
    <source>
        <dbReference type="ARBA" id="ARBA00022553"/>
    </source>
</evidence>
<dbReference type="Pfam" id="PF02518">
    <property type="entry name" value="HATPase_c"/>
    <property type="match status" value="1"/>
</dbReference>